<evidence type="ECO:0000313" key="2">
    <source>
        <dbReference type="EMBL" id="MFC7319954.1"/>
    </source>
</evidence>
<keyword evidence="3" id="KW-1185">Reference proteome</keyword>
<dbReference type="EMBL" id="JBHTBY010000001">
    <property type="protein sequence ID" value="MFC7319954.1"/>
    <property type="molecule type" value="Genomic_DNA"/>
</dbReference>
<dbReference type="Proteomes" id="UP001596494">
    <property type="component" value="Unassembled WGS sequence"/>
</dbReference>
<feature type="transmembrane region" description="Helical" evidence="1">
    <location>
        <begin position="147"/>
        <end position="173"/>
    </location>
</feature>
<reference evidence="3" key="1">
    <citation type="journal article" date="2019" name="Int. J. Syst. Evol. Microbiol.">
        <title>The Global Catalogue of Microorganisms (GCM) 10K type strain sequencing project: providing services to taxonomists for standard genome sequencing and annotation.</title>
        <authorList>
            <consortium name="The Broad Institute Genomics Platform"/>
            <consortium name="The Broad Institute Genome Sequencing Center for Infectious Disease"/>
            <person name="Wu L."/>
            <person name="Ma J."/>
        </authorList>
    </citation>
    <scope>NUCLEOTIDE SEQUENCE [LARGE SCALE GENOMIC DNA]</scope>
    <source>
        <strain evidence="3">CCUG 73951</strain>
    </source>
</reference>
<feature type="transmembrane region" description="Helical" evidence="1">
    <location>
        <begin position="123"/>
        <end position="140"/>
    </location>
</feature>
<feature type="transmembrane region" description="Helical" evidence="1">
    <location>
        <begin position="72"/>
        <end position="93"/>
    </location>
</feature>
<protein>
    <submittedName>
        <fullName evidence="2">M50 family metallopeptidase</fullName>
    </submittedName>
</protein>
<gene>
    <name evidence="2" type="ORF">ACFQMN_03520</name>
</gene>
<dbReference type="RefSeq" id="WP_289215697.1">
    <property type="nucleotide sequence ID" value="NZ_JAPVRC010000003.1"/>
</dbReference>
<feature type="transmembrane region" description="Helical" evidence="1">
    <location>
        <begin position="193"/>
        <end position="212"/>
    </location>
</feature>
<name>A0ABW2K038_9BACI</name>
<evidence type="ECO:0000256" key="1">
    <source>
        <dbReference type="SAM" id="Phobius"/>
    </source>
</evidence>
<comment type="caution">
    <text evidence="2">The sequence shown here is derived from an EMBL/GenBank/DDBJ whole genome shotgun (WGS) entry which is preliminary data.</text>
</comment>
<keyword evidence="1" id="KW-0812">Transmembrane</keyword>
<proteinExistence type="predicted"/>
<accession>A0ABW2K038</accession>
<evidence type="ECO:0000313" key="3">
    <source>
        <dbReference type="Proteomes" id="UP001596494"/>
    </source>
</evidence>
<keyword evidence="1" id="KW-1133">Transmembrane helix</keyword>
<dbReference type="Pfam" id="PF13398">
    <property type="entry name" value="Peptidase_M50B"/>
    <property type="match status" value="1"/>
</dbReference>
<sequence length="219" mass="24601">MKLQIIICLILAFLLTQSPIIGKYFAMINTMIHETGHSLTALLTGGEVRNISLFPNTSGVTMTGHSSWLSHFLTSLSGYIFSSFVGFLFFYLIVKGHYKWMVYILLGILIINVLFWVRNIYGVFWLITFGAGFIWLLKTGNQAVIQYVLVFIASLVMIEAVTSAFEIMWLSIFSPGQAGDAANLARAVVFIPAPLWGMLFFGQSLYFAWLALKRVFILS</sequence>
<feature type="transmembrane region" description="Helical" evidence="1">
    <location>
        <begin position="100"/>
        <end position="117"/>
    </location>
</feature>
<dbReference type="PANTHER" id="PTHR33979:SF2">
    <property type="entry name" value="PEPTIDASE M50B-LIKE-DOMAIN-CONTAINING PROTEIN"/>
    <property type="match status" value="1"/>
</dbReference>
<keyword evidence="1" id="KW-0472">Membrane</keyword>
<dbReference type="PANTHER" id="PTHR33979">
    <property type="entry name" value="OS02G0221600 PROTEIN"/>
    <property type="match status" value="1"/>
</dbReference>
<organism evidence="2 3">
    <name type="scientific">Halobacillus campisalis</name>
    <dbReference type="NCBI Taxonomy" id="435909"/>
    <lineage>
        <taxon>Bacteria</taxon>
        <taxon>Bacillati</taxon>
        <taxon>Bacillota</taxon>
        <taxon>Bacilli</taxon>
        <taxon>Bacillales</taxon>
        <taxon>Bacillaceae</taxon>
        <taxon>Halobacillus</taxon>
    </lineage>
</organism>
<dbReference type="InterPro" id="IPR049500">
    <property type="entry name" value="Peptidase_M50B-like"/>
</dbReference>